<dbReference type="Proteomes" id="UP001214898">
    <property type="component" value="Chromosome"/>
</dbReference>
<dbReference type="PANTHER" id="PTHR46623">
    <property type="entry name" value="CARBOXYMETHYLENEBUTENOLIDASE-RELATED"/>
    <property type="match status" value="1"/>
</dbReference>
<evidence type="ECO:0000313" key="3">
    <source>
        <dbReference type="Proteomes" id="UP001214898"/>
    </source>
</evidence>
<dbReference type="EC" id="3.-.-.-" evidence="2"/>
<organism evidence="2 3">
    <name type="scientific">Bacillus subtilis</name>
    <dbReference type="NCBI Taxonomy" id="1423"/>
    <lineage>
        <taxon>Bacteria</taxon>
        <taxon>Bacillati</taxon>
        <taxon>Bacillota</taxon>
        <taxon>Bacilli</taxon>
        <taxon>Bacillales</taxon>
        <taxon>Bacillaceae</taxon>
        <taxon>Bacillus</taxon>
    </lineage>
</organism>
<dbReference type="Gene3D" id="3.40.50.1820">
    <property type="entry name" value="alpha/beta hydrolase"/>
    <property type="match status" value="1"/>
</dbReference>
<gene>
    <name evidence="2" type="primary">yczH</name>
    <name evidence="2" type="ORF">P5633_21195</name>
</gene>
<reference evidence="2" key="1">
    <citation type="submission" date="2025-02" db="EMBL/GenBank/DDBJ databases">
        <title>Complete genome sequences of 52 Bacillus and Priestia strains isolated from West-African fermentations and 26 reference strains from the DSMZ collection.</title>
        <authorList>
            <person name="Wiedenbein E.S."/>
            <person name="Canoy T.S."/>
            <person name="Hui Y."/>
            <person name="Parkouda C."/>
            <person name="Dawende C."/>
            <person name="Ametefe E."/>
            <person name="Jespersen L."/>
            <person name="Nielsen D.S."/>
        </authorList>
    </citation>
    <scope>NUCLEOTIDE SEQUENCE</scope>
    <source>
        <strain evidence="2">PRO56</strain>
    </source>
</reference>
<accession>A0AAX3RRM7</accession>
<name>A0AAX3RRM7_BACIU</name>
<evidence type="ECO:0000259" key="1">
    <source>
        <dbReference type="Pfam" id="PF01738"/>
    </source>
</evidence>
<feature type="domain" description="Dienelactone hydrolase" evidence="1">
    <location>
        <begin position="3"/>
        <end position="171"/>
    </location>
</feature>
<dbReference type="Pfam" id="PF01738">
    <property type="entry name" value="DLH"/>
    <property type="match status" value="1"/>
</dbReference>
<dbReference type="InterPro" id="IPR029058">
    <property type="entry name" value="AB_hydrolase_fold"/>
</dbReference>
<dbReference type="RefSeq" id="WP_128473599.1">
    <property type="nucleotide sequence ID" value="NZ_CBCSGB010000006.1"/>
</dbReference>
<dbReference type="PANTHER" id="PTHR46623:SF6">
    <property type="entry name" value="ALPHA_BETA-HYDROLASES SUPERFAMILY PROTEIN"/>
    <property type="match status" value="1"/>
</dbReference>
<sequence length="201" mass="22995">MSPKPLVILVHEIYGVNSHMKKMGRLIKMAGYDVLTPNLLGEDEVYTLQEEKTAYEQFTKHERLKTGETIIQNMIRQNAGRHIFVIGFSVGATIAWKCSSMPEVSGSVCYYGSRRDSLHHVPACPVLLFFPNYEPSFDVALLIKKLREKQHTHLEIYQFDALHGFANPDSVYFNRALFFQTLSIIKNGAEKRLRPVSSEIF</sequence>
<evidence type="ECO:0000313" key="2">
    <source>
        <dbReference type="EMBL" id="WEY84715.1"/>
    </source>
</evidence>
<dbReference type="GO" id="GO:0016787">
    <property type="term" value="F:hydrolase activity"/>
    <property type="evidence" value="ECO:0007669"/>
    <property type="project" value="UniProtKB-KW"/>
</dbReference>
<dbReference type="SUPFAM" id="SSF53474">
    <property type="entry name" value="alpha/beta-Hydrolases"/>
    <property type="match status" value="1"/>
</dbReference>
<dbReference type="AlphaFoldDB" id="A0AAX3RRM7"/>
<dbReference type="InterPro" id="IPR051049">
    <property type="entry name" value="Dienelactone_hydrolase-like"/>
</dbReference>
<dbReference type="InterPro" id="IPR002925">
    <property type="entry name" value="Dienelactn_hydro"/>
</dbReference>
<proteinExistence type="predicted"/>
<dbReference type="EMBL" id="CP120576">
    <property type="protein sequence ID" value="WEY84715.1"/>
    <property type="molecule type" value="Genomic_DNA"/>
</dbReference>
<protein>
    <submittedName>
        <fullName evidence="2">Dienelactone hydrolase family protein</fullName>
        <ecNumber evidence="2">3.-.-.-</ecNumber>
    </submittedName>
</protein>
<keyword evidence="2" id="KW-0378">Hydrolase</keyword>